<dbReference type="Pfam" id="PF14368">
    <property type="entry name" value="LTP_2"/>
    <property type="match status" value="1"/>
</dbReference>
<feature type="non-terminal residue" evidence="3">
    <location>
        <position position="1"/>
    </location>
</feature>
<dbReference type="AlphaFoldDB" id="A0A5J9W140"/>
<proteinExistence type="predicted"/>
<dbReference type="InterPro" id="IPR036312">
    <property type="entry name" value="Bifun_inhib/LTP/seed_sf"/>
</dbReference>
<feature type="signal peptide" evidence="1">
    <location>
        <begin position="1"/>
        <end position="26"/>
    </location>
</feature>
<keyword evidence="4" id="KW-1185">Reference proteome</keyword>
<dbReference type="PANTHER" id="PTHR33286">
    <property type="entry name" value="BIFUNCTIONAL INHIBITOR/LIPID-TRANSFER PROTEIN/SEED STORAGE 2S ALBUMIN SUPERFAMILY PROTEIN"/>
    <property type="match status" value="1"/>
</dbReference>
<evidence type="ECO:0000256" key="1">
    <source>
        <dbReference type="SAM" id="SignalP"/>
    </source>
</evidence>
<evidence type="ECO:0000313" key="3">
    <source>
        <dbReference type="EMBL" id="TVU41623.1"/>
    </source>
</evidence>
<protein>
    <recommendedName>
        <fullName evidence="2">Bifunctional inhibitor/plant lipid transfer protein/seed storage helical domain-containing protein</fullName>
    </recommendedName>
</protein>
<reference evidence="3 4" key="1">
    <citation type="journal article" date="2019" name="Sci. Rep.">
        <title>A high-quality genome of Eragrostis curvula grass provides insights into Poaceae evolution and supports new strategies to enhance forage quality.</title>
        <authorList>
            <person name="Carballo J."/>
            <person name="Santos B.A.C.M."/>
            <person name="Zappacosta D."/>
            <person name="Garbus I."/>
            <person name="Selva J.P."/>
            <person name="Gallo C.A."/>
            <person name="Diaz A."/>
            <person name="Albertini E."/>
            <person name="Caccamo M."/>
            <person name="Echenique V."/>
        </authorList>
    </citation>
    <scope>NUCLEOTIDE SEQUENCE [LARGE SCALE GENOMIC DNA]</scope>
    <source>
        <strain evidence="4">cv. Victoria</strain>
        <tissue evidence="3">Leaf</tissue>
    </source>
</reference>
<dbReference type="Gramene" id="TVU41623">
    <property type="protein sequence ID" value="TVU41623"/>
    <property type="gene ID" value="EJB05_15155"/>
</dbReference>
<dbReference type="OrthoDB" id="653734at2759"/>
<dbReference type="Gene3D" id="1.10.110.10">
    <property type="entry name" value="Plant lipid-transfer and hydrophobic proteins"/>
    <property type="match status" value="1"/>
</dbReference>
<name>A0A5J9W140_9POAL</name>
<keyword evidence="1" id="KW-0732">Signal</keyword>
<accession>A0A5J9W140</accession>
<gene>
    <name evidence="3" type="ORF">EJB05_15155</name>
</gene>
<organism evidence="3 4">
    <name type="scientific">Eragrostis curvula</name>
    <name type="common">weeping love grass</name>
    <dbReference type="NCBI Taxonomy" id="38414"/>
    <lineage>
        <taxon>Eukaryota</taxon>
        <taxon>Viridiplantae</taxon>
        <taxon>Streptophyta</taxon>
        <taxon>Embryophyta</taxon>
        <taxon>Tracheophyta</taxon>
        <taxon>Spermatophyta</taxon>
        <taxon>Magnoliopsida</taxon>
        <taxon>Liliopsida</taxon>
        <taxon>Poales</taxon>
        <taxon>Poaceae</taxon>
        <taxon>PACMAD clade</taxon>
        <taxon>Chloridoideae</taxon>
        <taxon>Eragrostideae</taxon>
        <taxon>Eragrostidinae</taxon>
        <taxon>Eragrostis</taxon>
    </lineage>
</organism>
<evidence type="ECO:0000313" key="4">
    <source>
        <dbReference type="Proteomes" id="UP000324897"/>
    </source>
</evidence>
<dbReference type="Proteomes" id="UP000324897">
    <property type="component" value="Chromosome 4"/>
</dbReference>
<sequence>MNTKVFIQLLICASVFALFTMPQAMGEQECYADKVIFKQKCQLSIARDIMYIHPTDSCCRAAQKVDMPCVCRIITPDEEHKINPRYVFYVSQDCNNPVPAGAKCGSECPWLFSFTNSFTFSCFLKLDCSTTTTTITTPPHAAVKANPRDFRQGKQINE</sequence>
<comment type="caution">
    <text evidence="3">The sequence shown here is derived from an EMBL/GenBank/DDBJ whole genome shotgun (WGS) entry which is preliminary data.</text>
</comment>
<feature type="domain" description="Bifunctional inhibitor/plant lipid transfer protein/seed storage helical" evidence="2">
    <location>
        <begin position="15"/>
        <end position="104"/>
    </location>
</feature>
<evidence type="ECO:0000259" key="2">
    <source>
        <dbReference type="Pfam" id="PF14368"/>
    </source>
</evidence>
<feature type="chain" id="PRO_5023927011" description="Bifunctional inhibitor/plant lipid transfer protein/seed storage helical domain-containing protein" evidence="1">
    <location>
        <begin position="27"/>
        <end position="158"/>
    </location>
</feature>
<dbReference type="PANTHER" id="PTHR33286:SF24">
    <property type="entry name" value="BIFUNCTIONAL INHIBITOR_PLANT LIPID TRANSFER PROTEIN_SEED STORAGE HELICAL DOMAIN-CONTAINING PROTEIN"/>
    <property type="match status" value="1"/>
</dbReference>
<dbReference type="EMBL" id="RWGY01000007">
    <property type="protein sequence ID" value="TVU41623.1"/>
    <property type="molecule type" value="Genomic_DNA"/>
</dbReference>
<dbReference type="InterPro" id="IPR016140">
    <property type="entry name" value="Bifunc_inhib/LTP/seed_store"/>
</dbReference>
<dbReference type="SUPFAM" id="SSF47699">
    <property type="entry name" value="Bifunctional inhibitor/lipid-transfer protein/seed storage 2S albumin"/>
    <property type="match status" value="1"/>
</dbReference>